<dbReference type="PANTHER" id="PTHR21180">
    <property type="entry name" value="ENDONUCLEASE/EXONUCLEASE/PHOSPHATASE FAMILY DOMAIN-CONTAINING PROTEIN 1"/>
    <property type="match status" value="1"/>
</dbReference>
<dbReference type="Gene3D" id="1.10.150.320">
    <property type="entry name" value="Photosystem II 12 kDa extrinsic protein"/>
    <property type="match status" value="1"/>
</dbReference>
<evidence type="ECO:0000313" key="3">
    <source>
        <dbReference type="EMBL" id="MBB5295762.1"/>
    </source>
</evidence>
<dbReference type="Pfam" id="PF12836">
    <property type="entry name" value="HHH_3"/>
    <property type="match status" value="1"/>
</dbReference>
<comment type="caution">
    <text evidence="3">The sequence shown here is derived from an EMBL/GenBank/DDBJ whole genome shotgun (WGS) entry which is preliminary data.</text>
</comment>
<feature type="region of interest" description="Disordered" evidence="1">
    <location>
        <begin position="21"/>
        <end position="50"/>
    </location>
</feature>
<sequence length="124" mass="12930">MQKRLCLALTAALVLTPAFAQGTSSPTKSTAPTTSAAAKSTGTSSAMNMKGHMGSAATMRAVNVNTATLAQLERIPGMTPKLAQAVIAARASGPFKNEQDFVKRVKGIGAKNVKQFEKYLIFSA</sequence>
<protein>
    <submittedName>
        <fullName evidence="3">Competence ComEA-like helix-hairpin-helix protein</fullName>
    </submittedName>
</protein>
<feature type="signal peptide" evidence="2">
    <location>
        <begin position="1"/>
        <end position="20"/>
    </location>
</feature>
<keyword evidence="4" id="KW-1185">Reference proteome</keyword>
<feature type="chain" id="PRO_5047012563" evidence="2">
    <location>
        <begin position="21"/>
        <end position="124"/>
    </location>
</feature>
<dbReference type="Proteomes" id="UP000536909">
    <property type="component" value="Unassembled WGS sequence"/>
</dbReference>
<accession>A0ABR6MUZ2</accession>
<keyword evidence="2" id="KW-0732">Signal</keyword>
<dbReference type="EMBL" id="JACHFV010000008">
    <property type="protein sequence ID" value="MBB5295762.1"/>
    <property type="molecule type" value="Genomic_DNA"/>
</dbReference>
<organism evidence="3 4">
    <name type="scientific">Deinococcus metallilatus</name>
    <dbReference type="NCBI Taxonomy" id="1211322"/>
    <lineage>
        <taxon>Bacteria</taxon>
        <taxon>Thermotogati</taxon>
        <taxon>Deinococcota</taxon>
        <taxon>Deinococci</taxon>
        <taxon>Deinococcales</taxon>
        <taxon>Deinococcaceae</taxon>
        <taxon>Deinococcus</taxon>
    </lineage>
</organism>
<name>A0ABR6MUZ2_9DEIO</name>
<reference evidence="3 4" key="1">
    <citation type="submission" date="2020-08" db="EMBL/GenBank/DDBJ databases">
        <title>Genomic Encyclopedia of Type Strains, Phase IV (KMG-IV): sequencing the most valuable type-strain genomes for metagenomic binning, comparative biology and taxonomic classification.</title>
        <authorList>
            <person name="Goeker M."/>
        </authorList>
    </citation>
    <scope>NUCLEOTIDE SEQUENCE [LARGE SCALE GENOMIC DNA]</scope>
    <source>
        <strain evidence="3 4">DSM 105434</strain>
    </source>
</reference>
<dbReference type="PANTHER" id="PTHR21180:SF32">
    <property type="entry name" value="ENDONUCLEASE_EXONUCLEASE_PHOSPHATASE FAMILY DOMAIN-CONTAINING PROTEIN 1"/>
    <property type="match status" value="1"/>
</dbReference>
<dbReference type="RefSeq" id="WP_146719861.1">
    <property type="nucleotide sequence ID" value="NZ_BSUI01000005.1"/>
</dbReference>
<dbReference type="InterPro" id="IPR051675">
    <property type="entry name" value="Endo/Exo/Phosphatase_dom_1"/>
</dbReference>
<dbReference type="SUPFAM" id="SSF47781">
    <property type="entry name" value="RuvA domain 2-like"/>
    <property type="match status" value="1"/>
</dbReference>
<gene>
    <name evidence="3" type="ORF">HNQ10_002601</name>
</gene>
<dbReference type="InterPro" id="IPR010994">
    <property type="entry name" value="RuvA_2-like"/>
</dbReference>
<evidence type="ECO:0000256" key="2">
    <source>
        <dbReference type="SAM" id="SignalP"/>
    </source>
</evidence>
<evidence type="ECO:0000256" key="1">
    <source>
        <dbReference type="SAM" id="MobiDB-lite"/>
    </source>
</evidence>
<feature type="compositionally biased region" description="Low complexity" evidence="1">
    <location>
        <begin position="21"/>
        <end position="46"/>
    </location>
</feature>
<evidence type="ECO:0000313" key="4">
    <source>
        <dbReference type="Proteomes" id="UP000536909"/>
    </source>
</evidence>
<proteinExistence type="predicted"/>